<keyword evidence="2 4" id="KW-0268">Exocytosis</keyword>
<name>A0A316V7T1_9BASI</name>
<evidence type="ECO:0000256" key="1">
    <source>
        <dbReference type="ARBA" id="ARBA00022448"/>
    </source>
</evidence>
<dbReference type="GO" id="GO:0006612">
    <property type="term" value="P:protein targeting to membrane"/>
    <property type="evidence" value="ECO:0007669"/>
    <property type="project" value="UniProtKB-UniRule"/>
</dbReference>
<evidence type="ECO:0000259" key="6">
    <source>
        <dbReference type="Pfam" id="PF04048"/>
    </source>
</evidence>
<comment type="function">
    <text evidence="4">Component of the exocyst complex involved in the docking of exocytic vesicles with fusion sites on the plasma membrane.</text>
</comment>
<feature type="region of interest" description="Disordered" evidence="5">
    <location>
        <begin position="1"/>
        <end position="34"/>
    </location>
</feature>
<dbReference type="STRING" id="1280837.A0A316V7T1"/>
<evidence type="ECO:0000259" key="7">
    <source>
        <dbReference type="Pfam" id="PF20652"/>
    </source>
</evidence>
<dbReference type="InterPro" id="IPR007191">
    <property type="entry name" value="Sec8_exocyst_N"/>
</dbReference>
<dbReference type="InParanoid" id="A0A316V7T1"/>
<dbReference type="InterPro" id="IPR048630">
    <property type="entry name" value="Sec8_M"/>
</dbReference>
<feature type="region of interest" description="Disordered" evidence="5">
    <location>
        <begin position="153"/>
        <end position="232"/>
    </location>
</feature>
<feature type="compositionally biased region" description="Low complexity" evidence="5">
    <location>
        <begin position="279"/>
        <end position="312"/>
    </location>
</feature>
<dbReference type="RefSeq" id="XP_025353566.1">
    <property type="nucleotide sequence ID" value="XM_025497335.1"/>
</dbReference>
<dbReference type="Proteomes" id="UP000245771">
    <property type="component" value="Unassembled WGS sequence"/>
</dbReference>
<keyword evidence="1 4" id="KW-0813">Transport</keyword>
<evidence type="ECO:0000256" key="2">
    <source>
        <dbReference type="ARBA" id="ARBA00022483"/>
    </source>
</evidence>
<reference evidence="8 9" key="1">
    <citation type="journal article" date="2018" name="Mol. Biol. Evol.">
        <title>Broad Genomic Sampling Reveals a Smut Pathogenic Ancestry of the Fungal Clade Ustilaginomycotina.</title>
        <authorList>
            <person name="Kijpornyongpan T."/>
            <person name="Mondo S.J."/>
            <person name="Barry K."/>
            <person name="Sandor L."/>
            <person name="Lee J."/>
            <person name="Lipzen A."/>
            <person name="Pangilinan J."/>
            <person name="LaButti K."/>
            <person name="Hainaut M."/>
            <person name="Henrissat B."/>
            <person name="Grigoriev I.V."/>
            <person name="Spatafora J.W."/>
            <person name="Aime M.C."/>
        </authorList>
    </citation>
    <scope>NUCLEOTIDE SEQUENCE [LARGE SCALE GENOMIC DNA]</scope>
    <source>
        <strain evidence="8 9">MCA 3882</strain>
    </source>
</reference>
<feature type="domain" description="Exocyst complex component Sec8 N-terminal" evidence="6">
    <location>
        <begin position="366"/>
        <end position="503"/>
    </location>
</feature>
<proteinExistence type="inferred from homology"/>
<evidence type="ECO:0000313" key="8">
    <source>
        <dbReference type="EMBL" id="PWN33264.1"/>
    </source>
</evidence>
<organism evidence="8 9">
    <name type="scientific">Meira miltonrushii</name>
    <dbReference type="NCBI Taxonomy" id="1280837"/>
    <lineage>
        <taxon>Eukaryota</taxon>
        <taxon>Fungi</taxon>
        <taxon>Dikarya</taxon>
        <taxon>Basidiomycota</taxon>
        <taxon>Ustilaginomycotina</taxon>
        <taxon>Exobasidiomycetes</taxon>
        <taxon>Exobasidiales</taxon>
        <taxon>Brachybasidiaceae</taxon>
        <taxon>Meira</taxon>
    </lineage>
</organism>
<comment type="similarity">
    <text evidence="4">Belongs to the SEC8 family.</text>
</comment>
<accession>A0A316V7T1</accession>
<dbReference type="InterPro" id="IPR039682">
    <property type="entry name" value="Sec8/EXOC4"/>
</dbReference>
<evidence type="ECO:0000313" key="9">
    <source>
        <dbReference type="Proteomes" id="UP000245771"/>
    </source>
</evidence>
<feature type="compositionally biased region" description="Polar residues" evidence="5">
    <location>
        <begin position="163"/>
        <end position="178"/>
    </location>
</feature>
<sequence>MLNRGKTQKDNIRAKIKHENARLGAGTEMGGMPNNRVGVEMLHGSSGEMSASGSGPYSAGVTGSASAGPAHQYMQHTHNLGAGPSFVSLSPSDSISNFEGRPGQYPGMNSAGGHAGAQSVTGQLFEPSAGSTASFALGLGDPNAAANAPLRPARSMRRPQRMSVLSQGASNDSNTMSPLRNAHGMHSSESTADTPVGRNLVLRPERADSGGYDSMRSSDTTHVAPAADRHAKSARLMAQVNRMEGNDGRETPMSDLSDQEDGDGYGGNNNGLLSASNVPSGGPSPTSPPLGSLTQEQSPSALGSVLSALSSAGRKQGQARILRGTTAEEESRRRRIERKVEAARTRESKPLESYVDRDDEKAFRQISAVLRKSKAEWDFLVDDDFNSVSLAFSLLDESSLGANRDDFEDMKELIERALQGTVDDHYESFATAISLHNNVINSFGSAQNGVSSARRRLRDAREALGAKRADLVQLWHRSQGVKESLRLLDMIENLKSVPDRLESLMAEKQFLEAVNLLTRASKNCEKADILEVGATSDLRAYLKGQEQAMFDILIEELHNHLYLKSYFCDARWKSYTPGQTSLPNVDFGQEYEEQGKNEAGDETERVEIDMGSFTPKPQNEDRPLKIFRYLKSLSVRPAPDSNMAGDLEIGMTPAYNKEMGAAMATSQSTDNMAAGGATNGAGNGDSGNYQQSNPETDSFLYIEMLLESLAKLGKIKLTQEVILQRLPTELHQLVDATIDEVDSRSEMMRRSSVAIVRAESLLLASSSALARSFAESARNSFRSSFTGLGNTAMRLPTMESNQVERDCETMRDLFWTLFSKLDAVLQGHRVVFEVITKISSRGASSAYKAVKVGRPASLIEIWRPLQTEVRTLLHEHLVDESEGSSARRNAVVSVNEVLRQGSFQRDRSKSLFRLAADSAPKPGVHLSRKDFAPLRRHEEALTNALRASVPGLVGGADATGNSAAVFQQQHQQQQQQQQLMTLNQSRSGFVDGAGHKLLVKPDAFNISVLFQPALAFIERVKMLLPPEAAGREGESSGTNGENGMPSTGFSRFLDEFVRDVFLSQLEDKVQSLFTTAVGGADAFQEDTMHKTRTLGRPIARSVANVIVLIDSLYAMLRTTPFHRESYSLLIIQTIVQYYQKCYDRYRDLILQDTPASDSTPAPSTSSNAIRLSAMWAQRPEISNCLVEMLDDTATPKRRKQLMNLENSLELQLTKTLRKTSTASEESASKSGTISLLDLTTSRKKLMALGNLHHTLLWFYDHITKLKAVGLKDAESSVAHAAVARLSVVAGSLHPMLPKEDDEKVEDELKLPLSQAMIRRYEALPKTFQHLSHLVLFTLRLEVRARTIHHLDLAINEGNYLVEDAVLEPDPHIVDLNAELASLDDIFAETILPQHHRFLFSGLASLMDLQLCKAIRKVRFINRHGLTKMIRNIMALQQNLRNIVPAVNDGFERCRKLWELVGKTPDEVLGTIRQTGAQHSFEEYHAVLKLILGLENGQTNQAQTPTSTLSNFAAQEGQGPLPPNANLRPGTVEQKGEVSRQKIDEYLIELHEVAGEAF</sequence>
<dbReference type="GO" id="GO:0090522">
    <property type="term" value="P:vesicle tethering involved in exocytosis"/>
    <property type="evidence" value="ECO:0007669"/>
    <property type="project" value="UniProtKB-UniRule"/>
</dbReference>
<dbReference type="Pfam" id="PF04048">
    <property type="entry name" value="Sec8_N"/>
    <property type="match status" value="1"/>
</dbReference>
<evidence type="ECO:0000256" key="4">
    <source>
        <dbReference type="RuleBase" id="RU367079"/>
    </source>
</evidence>
<dbReference type="EMBL" id="KZ819604">
    <property type="protein sequence ID" value="PWN33264.1"/>
    <property type="molecule type" value="Genomic_DNA"/>
</dbReference>
<dbReference type="PANTHER" id="PTHR14146:SF0">
    <property type="entry name" value="EXOCYST COMPLEX COMPONENT 4"/>
    <property type="match status" value="1"/>
</dbReference>
<dbReference type="OrthoDB" id="272977at2759"/>
<evidence type="ECO:0000256" key="5">
    <source>
        <dbReference type="SAM" id="MobiDB-lite"/>
    </source>
</evidence>
<keyword evidence="9" id="KW-1185">Reference proteome</keyword>
<dbReference type="GO" id="GO:0015031">
    <property type="term" value="P:protein transport"/>
    <property type="evidence" value="ECO:0007669"/>
    <property type="project" value="UniProtKB-KW"/>
</dbReference>
<evidence type="ECO:0000256" key="3">
    <source>
        <dbReference type="ARBA" id="ARBA00022927"/>
    </source>
</evidence>
<protein>
    <recommendedName>
        <fullName evidence="4">Exocyst complex component Sec8</fullName>
    </recommendedName>
</protein>
<dbReference type="GeneID" id="37019116"/>
<feature type="region of interest" description="Disordered" evidence="5">
    <location>
        <begin position="670"/>
        <end position="692"/>
    </location>
</feature>
<dbReference type="Pfam" id="PF20652">
    <property type="entry name" value="Sec8_C"/>
    <property type="match status" value="1"/>
</dbReference>
<feature type="region of interest" description="Disordered" evidence="5">
    <location>
        <begin position="244"/>
        <end position="334"/>
    </location>
</feature>
<dbReference type="GO" id="GO:0006893">
    <property type="term" value="P:Golgi to plasma membrane transport"/>
    <property type="evidence" value="ECO:0007669"/>
    <property type="project" value="TreeGrafter"/>
</dbReference>
<dbReference type="PANTHER" id="PTHR14146">
    <property type="entry name" value="EXOCYST COMPLEX COMPONENT 4"/>
    <property type="match status" value="1"/>
</dbReference>
<gene>
    <name evidence="8" type="ORF">FA14DRAFT_147041</name>
</gene>
<dbReference type="FunCoup" id="A0A316V7T1">
    <property type="interactions" value="26"/>
</dbReference>
<feature type="compositionally biased region" description="Basic and acidic residues" evidence="5">
    <location>
        <begin position="7"/>
        <end position="21"/>
    </location>
</feature>
<keyword evidence="3 4" id="KW-0653">Protein transport</keyword>
<dbReference type="GO" id="GO:0006904">
    <property type="term" value="P:vesicle docking involved in exocytosis"/>
    <property type="evidence" value="ECO:0007669"/>
    <property type="project" value="InterPro"/>
</dbReference>
<feature type="domain" description="Exocyst complex component Sec8 middle helical bundle" evidence="7">
    <location>
        <begin position="693"/>
        <end position="1014"/>
    </location>
</feature>
<dbReference type="GO" id="GO:0000145">
    <property type="term" value="C:exocyst"/>
    <property type="evidence" value="ECO:0007669"/>
    <property type="project" value="UniProtKB-UniRule"/>
</dbReference>